<evidence type="ECO:0000256" key="4">
    <source>
        <dbReference type="ARBA" id="ARBA00023157"/>
    </source>
</evidence>
<accession>A0A516X0U3</accession>
<dbReference type="SUPFAM" id="SSF52833">
    <property type="entry name" value="Thioredoxin-like"/>
    <property type="match status" value="1"/>
</dbReference>
<dbReference type="InterPro" id="IPR013766">
    <property type="entry name" value="Thioredoxin_domain"/>
</dbReference>
<dbReference type="PANTHER" id="PTHR13887:SF14">
    <property type="entry name" value="DISULFIDE BOND FORMATION PROTEIN D"/>
    <property type="match status" value="1"/>
</dbReference>
<dbReference type="AlphaFoldDB" id="A0A516X0U3"/>
<dbReference type="KEGG" id="toy:FO059_04210"/>
<evidence type="ECO:0000256" key="6">
    <source>
        <dbReference type="SAM" id="MobiDB-lite"/>
    </source>
</evidence>
<keyword evidence="5" id="KW-0676">Redox-active center</keyword>
<evidence type="ECO:0000256" key="3">
    <source>
        <dbReference type="ARBA" id="ARBA00023002"/>
    </source>
</evidence>
<organism evidence="8 10">
    <name type="scientific">Tomitella fengzijianii</name>
    <dbReference type="NCBI Taxonomy" id="2597660"/>
    <lineage>
        <taxon>Bacteria</taxon>
        <taxon>Bacillati</taxon>
        <taxon>Actinomycetota</taxon>
        <taxon>Actinomycetes</taxon>
        <taxon>Mycobacteriales</taxon>
        <taxon>Tomitella</taxon>
    </lineage>
</organism>
<keyword evidence="4" id="KW-1015">Disulfide bond</keyword>
<evidence type="ECO:0000259" key="7">
    <source>
        <dbReference type="PROSITE" id="PS51352"/>
    </source>
</evidence>
<evidence type="ECO:0000313" key="9">
    <source>
        <dbReference type="EMBL" id="QDQ98308.1"/>
    </source>
</evidence>
<gene>
    <name evidence="8" type="ORF">FO059_04210</name>
    <name evidence="9" type="ORF">FO059_14540</name>
</gene>
<protein>
    <submittedName>
        <fullName evidence="8">Disulfide bond formation protein</fullName>
    </submittedName>
</protein>
<dbReference type="Pfam" id="PF13462">
    <property type="entry name" value="Thioredoxin_4"/>
    <property type="match status" value="1"/>
</dbReference>
<evidence type="ECO:0000313" key="10">
    <source>
        <dbReference type="Proteomes" id="UP000317344"/>
    </source>
</evidence>
<feature type="domain" description="Thioredoxin" evidence="7">
    <location>
        <begin position="37"/>
        <end position="225"/>
    </location>
</feature>
<dbReference type="Gene3D" id="3.40.30.10">
    <property type="entry name" value="Glutaredoxin"/>
    <property type="match status" value="1"/>
</dbReference>
<keyword evidence="10" id="KW-1185">Reference proteome</keyword>
<evidence type="ECO:0000256" key="5">
    <source>
        <dbReference type="ARBA" id="ARBA00023284"/>
    </source>
</evidence>
<dbReference type="InterPro" id="IPR036249">
    <property type="entry name" value="Thioredoxin-like_sf"/>
</dbReference>
<dbReference type="EMBL" id="CP041765">
    <property type="protein sequence ID" value="QDQ96695.1"/>
    <property type="molecule type" value="Genomic_DNA"/>
</dbReference>
<sequence length="230" mass="23633">MAVLAVVAVTLGVIVFTGNDDGGGGQSSAAASGGQGVTPGELGPLGELATREEGDPLALGAVDAPVVLVEFADYRCPFCAKFSRDVEPGLVAEYVESGQLRIEWRDMPIYGDESMLAARAGRAAAAQGRFWEFNRALYAAAPEGGHPGMDVDKLRGFAEDAGVPDMDRFTAQMQSTEFDAAIGADVAQAQQLGIPATPAFSINGNPMLGAQPASVFNQVIDALLGGEGGA</sequence>
<name>A0A516X0U3_9ACTN</name>
<dbReference type="Proteomes" id="UP000317344">
    <property type="component" value="Chromosome"/>
</dbReference>
<dbReference type="PROSITE" id="PS51352">
    <property type="entry name" value="THIOREDOXIN_2"/>
    <property type="match status" value="1"/>
</dbReference>
<evidence type="ECO:0000256" key="2">
    <source>
        <dbReference type="ARBA" id="ARBA00022729"/>
    </source>
</evidence>
<proteinExistence type="inferred from homology"/>
<comment type="similarity">
    <text evidence="1">Belongs to the thioredoxin family. DsbA subfamily.</text>
</comment>
<keyword evidence="3" id="KW-0560">Oxidoreductase</keyword>
<keyword evidence="2" id="KW-0732">Signal</keyword>
<feature type="region of interest" description="Disordered" evidence="6">
    <location>
        <begin position="24"/>
        <end position="48"/>
    </location>
</feature>
<reference evidence="8 10" key="2">
    <citation type="submission" date="2019-07" db="EMBL/GenBank/DDBJ databases">
        <authorList>
            <person name="Huang Y."/>
        </authorList>
    </citation>
    <scope>NUCLEOTIDE SEQUENCE [LARGE SCALE GENOMIC DNA]</scope>
    <source>
        <strain evidence="8 10">HY188</strain>
    </source>
</reference>
<dbReference type="PANTHER" id="PTHR13887">
    <property type="entry name" value="GLUTATHIONE S-TRANSFERASE KAPPA"/>
    <property type="match status" value="1"/>
</dbReference>
<dbReference type="EMBL" id="CP041765">
    <property type="protein sequence ID" value="QDQ98308.1"/>
    <property type="molecule type" value="Genomic_DNA"/>
</dbReference>
<dbReference type="RefSeq" id="WP_143906637.1">
    <property type="nucleotide sequence ID" value="NZ_CP041765.1"/>
</dbReference>
<dbReference type="InterPro" id="IPR012336">
    <property type="entry name" value="Thioredoxin-like_fold"/>
</dbReference>
<evidence type="ECO:0000313" key="8">
    <source>
        <dbReference type="EMBL" id="QDQ96695.1"/>
    </source>
</evidence>
<dbReference type="GO" id="GO:0016491">
    <property type="term" value="F:oxidoreductase activity"/>
    <property type="evidence" value="ECO:0007669"/>
    <property type="project" value="UniProtKB-KW"/>
</dbReference>
<reference evidence="8 10" key="1">
    <citation type="submission" date="2019-07" db="EMBL/GenBank/DDBJ databases">
        <title>Tomitella cavernea sp. nov., an actinomycete isolated from soil.</title>
        <authorList>
            <person name="Cheng J."/>
        </authorList>
    </citation>
    <scope>NUCLEOTIDE SEQUENCE [LARGE SCALE GENOMIC DNA]</scope>
    <source>
        <strain evidence="8 10">HY188</strain>
    </source>
</reference>
<evidence type="ECO:0000256" key="1">
    <source>
        <dbReference type="ARBA" id="ARBA00005791"/>
    </source>
</evidence>
<dbReference type="KEGG" id="toy:FO059_14540"/>
<dbReference type="OrthoDB" id="117402at2"/>